<evidence type="ECO:0000256" key="4">
    <source>
        <dbReference type="ARBA" id="ARBA00023136"/>
    </source>
</evidence>
<reference evidence="7" key="1">
    <citation type="submission" date="2021-06" db="EMBL/GenBank/DDBJ databases">
        <title>Candida auris outbreak in lebanese hospital.</title>
        <authorList>
            <person name="Finianos M."/>
        </authorList>
    </citation>
    <scope>NUCLEOTIDE SEQUENCE</scope>
    <source>
        <strain evidence="7">CA7LBN</strain>
    </source>
</reference>
<dbReference type="GO" id="GO:0005886">
    <property type="term" value="C:plasma membrane"/>
    <property type="evidence" value="ECO:0007669"/>
    <property type="project" value="TreeGrafter"/>
</dbReference>
<dbReference type="Proteomes" id="UP000825438">
    <property type="component" value="Chromosome VII"/>
</dbReference>
<dbReference type="PANTHER" id="PTHR28165:SF1">
    <property type="entry name" value="NON-CLASSICAL EXPORT PROTEIN 2-RELATED"/>
    <property type="match status" value="1"/>
</dbReference>
<accession>A0A8F3AIX6</accession>
<dbReference type="Pfam" id="PF01284">
    <property type="entry name" value="MARVEL"/>
    <property type="match status" value="1"/>
</dbReference>
<dbReference type="GO" id="GO:0072659">
    <property type="term" value="P:protein localization to plasma membrane"/>
    <property type="evidence" value="ECO:0007669"/>
    <property type="project" value="TreeGrafter"/>
</dbReference>
<dbReference type="AlphaFoldDB" id="A0A8F3AIX6"/>
<evidence type="ECO:0000313" key="7">
    <source>
        <dbReference type="EMBL" id="QWW25965.1"/>
    </source>
</evidence>
<evidence type="ECO:0000256" key="5">
    <source>
        <dbReference type="SAM" id="Phobius"/>
    </source>
</evidence>
<feature type="transmembrane region" description="Helical" evidence="5">
    <location>
        <begin position="107"/>
        <end position="131"/>
    </location>
</feature>
<feature type="transmembrane region" description="Helical" evidence="5">
    <location>
        <begin position="44"/>
        <end position="66"/>
    </location>
</feature>
<dbReference type="InterPro" id="IPR052649">
    <property type="entry name" value="NCE102-like"/>
</dbReference>
<dbReference type="InterPro" id="IPR008253">
    <property type="entry name" value="Marvel"/>
</dbReference>
<comment type="subcellular location">
    <subcellularLocation>
        <location evidence="1">Membrane</location>
        <topology evidence="1">Multi-pass membrane protein</topology>
    </subcellularLocation>
</comment>
<feature type="transmembrane region" description="Helical" evidence="5">
    <location>
        <begin position="163"/>
        <end position="183"/>
    </location>
</feature>
<evidence type="ECO:0000256" key="2">
    <source>
        <dbReference type="ARBA" id="ARBA00022692"/>
    </source>
</evidence>
<feature type="transmembrane region" description="Helical" evidence="5">
    <location>
        <begin position="78"/>
        <end position="101"/>
    </location>
</feature>
<organism evidence="7">
    <name type="scientific">Candidozyma auris</name>
    <name type="common">Yeast</name>
    <name type="synonym">Candida auris</name>
    <dbReference type="NCBI Taxonomy" id="498019"/>
    <lineage>
        <taxon>Eukaryota</taxon>
        <taxon>Fungi</taxon>
        <taxon>Dikarya</taxon>
        <taxon>Ascomycota</taxon>
        <taxon>Saccharomycotina</taxon>
        <taxon>Pichiomycetes</taxon>
        <taxon>Metschnikowiaceae</taxon>
        <taxon>Candidozyma</taxon>
    </lineage>
</organism>
<name>A0A8F3AIX6_CANAR</name>
<keyword evidence="2 5" id="KW-0812">Transmembrane</keyword>
<evidence type="ECO:0000256" key="1">
    <source>
        <dbReference type="ARBA" id="ARBA00004141"/>
    </source>
</evidence>
<sequence length="206" mass="22237">MRKEVRPADWQPPDPPMVNPPKHTQFHLPQQNFPISIMLAIGDAILRIVNFVFLVIALGLTGSLAATTVWQNNPQVNFGVFAAAFGILFSSIYGVLAYLIAALAWPVILFIFDFLNCVFTFAAATAIAAGIRCHSCTNQSYLDDNNITQGSTARCRKAQASTAFLYFSFFIFLASAVFSGISMSKGGIFGGSTRSRGVGVPSVSQV</sequence>
<gene>
    <name evidence="7" type="ORF">CA7LBN_004869</name>
</gene>
<evidence type="ECO:0000259" key="6">
    <source>
        <dbReference type="Pfam" id="PF01284"/>
    </source>
</evidence>
<protein>
    <recommendedName>
        <fullName evidence="6">MARVEL domain-containing protein</fullName>
    </recommendedName>
</protein>
<keyword evidence="4 5" id="KW-0472">Membrane</keyword>
<dbReference type="EMBL" id="CP076755">
    <property type="protein sequence ID" value="QWW25965.1"/>
    <property type="molecule type" value="Genomic_DNA"/>
</dbReference>
<dbReference type="GO" id="GO:0032126">
    <property type="term" value="C:eisosome"/>
    <property type="evidence" value="ECO:0007669"/>
    <property type="project" value="TreeGrafter"/>
</dbReference>
<feature type="domain" description="MARVEL" evidence="6">
    <location>
        <begin position="43"/>
        <end position="178"/>
    </location>
</feature>
<dbReference type="PANTHER" id="PTHR28165">
    <property type="entry name" value="NON-CLASSICAL EXPORT PROTEIN 2-RELATED"/>
    <property type="match status" value="1"/>
</dbReference>
<dbReference type="GO" id="GO:0070941">
    <property type="term" value="P:eisosome assembly"/>
    <property type="evidence" value="ECO:0007669"/>
    <property type="project" value="TreeGrafter"/>
</dbReference>
<proteinExistence type="predicted"/>
<evidence type="ECO:0000256" key="3">
    <source>
        <dbReference type="ARBA" id="ARBA00022989"/>
    </source>
</evidence>
<keyword evidence="3 5" id="KW-1133">Transmembrane helix</keyword>